<keyword evidence="9" id="KW-1185">Reference proteome</keyword>
<sequence>MCSFFVSHACLVFQPVEDVDSLLCWSSDCPKALLAPCDRCSPPAPKICDLMNDKDLLDLLRLKLDPSYCTVKNWKNFGSRWGMSYDELTLLEQRSQGALSHSPTLEVLLRFSHKGVSELAELCKFYQRVDVLHLLQRWQESEWPQRWRDRHKMILK</sequence>
<dbReference type="InterPro" id="IPR039200">
    <property type="entry name" value="EDARADD"/>
</dbReference>
<dbReference type="PANTHER" id="PTHR28469">
    <property type="entry name" value="ECTODYSPLASIN-A RECEPTOR-ASSOCIATED ADAPTER PROTEIN"/>
    <property type="match status" value="1"/>
</dbReference>
<dbReference type="GO" id="GO:0005737">
    <property type="term" value="C:cytoplasm"/>
    <property type="evidence" value="ECO:0007669"/>
    <property type="project" value="UniProtKB-SubCell"/>
</dbReference>
<dbReference type="Proteomes" id="UP000261520">
    <property type="component" value="Unplaced"/>
</dbReference>
<evidence type="ECO:0000259" key="7">
    <source>
        <dbReference type="Pfam" id="PF00531"/>
    </source>
</evidence>
<evidence type="ECO:0000256" key="1">
    <source>
        <dbReference type="ARBA" id="ARBA00004496"/>
    </source>
</evidence>
<dbReference type="AlphaFoldDB" id="A0A3B4B547"/>
<reference evidence="8" key="2">
    <citation type="submission" date="2025-09" db="UniProtKB">
        <authorList>
            <consortium name="Ensembl"/>
        </authorList>
    </citation>
    <scope>IDENTIFICATION</scope>
</reference>
<evidence type="ECO:0000256" key="2">
    <source>
        <dbReference type="ARBA" id="ARBA00022473"/>
    </source>
</evidence>
<evidence type="ECO:0000313" key="9">
    <source>
        <dbReference type="Proteomes" id="UP000261520"/>
    </source>
</evidence>
<dbReference type="Ensembl" id="ENSPMGT00000025693.1">
    <property type="protein sequence ID" value="ENSPMGP00000024115.1"/>
    <property type="gene ID" value="ENSPMGG00000019501.1"/>
</dbReference>
<dbReference type="GO" id="GO:0030154">
    <property type="term" value="P:cell differentiation"/>
    <property type="evidence" value="ECO:0007669"/>
    <property type="project" value="UniProtKB-KW"/>
</dbReference>
<name>A0A3B4B547_9GOBI</name>
<evidence type="ECO:0000313" key="8">
    <source>
        <dbReference type="Ensembl" id="ENSPMGP00000024115.1"/>
    </source>
</evidence>
<feature type="domain" description="Death" evidence="7">
    <location>
        <begin position="64"/>
        <end position="138"/>
    </location>
</feature>
<evidence type="ECO:0000256" key="6">
    <source>
        <dbReference type="ARBA" id="ARBA00070869"/>
    </source>
</evidence>
<dbReference type="Gene3D" id="1.10.533.10">
    <property type="entry name" value="Death Domain, Fas"/>
    <property type="match status" value="1"/>
</dbReference>
<dbReference type="SUPFAM" id="SSF47986">
    <property type="entry name" value="DEATH domain"/>
    <property type="match status" value="1"/>
</dbReference>
<proteinExistence type="predicted"/>
<comment type="function">
    <text evidence="5">Adapter protein that interacts with EDAR DEATH domain and couples the receptor to EDA signaling pathway during morphogenesis of ectodermal organs. Mediates the activation of NF-kappa-B.</text>
</comment>
<dbReference type="InterPro" id="IPR011029">
    <property type="entry name" value="DEATH-like_dom_sf"/>
</dbReference>
<protein>
    <recommendedName>
        <fullName evidence="6">Ectodysplasin-A receptor-associated adapter protein</fullName>
    </recommendedName>
</protein>
<dbReference type="PANTHER" id="PTHR28469:SF1">
    <property type="entry name" value="ECTODYSPLASIN-A RECEPTOR-ASSOCIATED ADAPTER PROTEIN"/>
    <property type="match status" value="1"/>
</dbReference>
<dbReference type="STRING" id="409849.ENSPMGP00000024115"/>
<keyword evidence="4" id="KW-0221">Differentiation</keyword>
<dbReference type="InterPro" id="IPR000488">
    <property type="entry name" value="Death_dom"/>
</dbReference>
<dbReference type="Pfam" id="PF00531">
    <property type="entry name" value="Death"/>
    <property type="match status" value="1"/>
</dbReference>
<comment type="subcellular location">
    <subcellularLocation>
        <location evidence="1">Cytoplasm</location>
    </subcellularLocation>
</comment>
<evidence type="ECO:0000256" key="5">
    <source>
        <dbReference type="ARBA" id="ARBA00058509"/>
    </source>
</evidence>
<evidence type="ECO:0000256" key="3">
    <source>
        <dbReference type="ARBA" id="ARBA00022490"/>
    </source>
</evidence>
<accession>A0A3B4B547</accession>
<organism evidence="8 9">
    <name type="scientific">Periophthalmus magnuspinnatus</name>
    <dbReference type="NCBI Taxonomy" id="409849"/>
    <lineage>
        <taxon>Eukaryota</taxon>
        <taxon>Metazoa</taxon>
        <taxon>Chordata</taxon>
        <taxon>Craniata</taxon>
        <taxon>Vertebrata</taxon>
        <taxon>Euteleostomi</taxon>
        <taxon>Actinopterygii</taxon>
        <taxon>Neopterygii</taxon>
        <taxon>Teleostei</taxon>
        <taxon>Neoteleostei</taxon>
        <taxon>Acanthomorphata</taxon>
        <taxon>Gobiaria</taxon>
        <taxon>Gobiiformes</taxon>
        <taxon>Gobioidei</taxon>
        <taxon>Gobiidae</taxon>
        <taxon>Oxudercinae</taxon>
        <taxon>Periophthalmus</taxon>
    </lineage>
</organism>
<evidence type="ECO:0000256" key="4">
    <source>
        <dbReference type="ARBA" id="ARBA00022782"/>
    </source>
</evidence>
<dbReference type="GO" id="GO:0007165">
    <property type="term" value="P:signal transduction"/>
    <property type="evidence" value="ECO:0007669"/>
    <property type="project" value="InterPro"/>
</dbReference>
<dbReference type="FunFam" id="1.10.533.10:FF:000065">
    <property type="entry name" value="Ectodysplasin-A receptor-associated adapter protein"/>
    <property type="match status" value="1"/>
</dbReference>
<keyword evidence="3" id="KW-0963">Cytoplasm</keyword>
<reference evidence="8" key="1">
    <citation type="submission" date="2025-08" db="UniProtKB">
        <authorList>
            <consortium name="Ensembl"/>
        </authorList>
    </citation>
    <scope>IDENTIFICATION</scope>
</reference>
<keyword evidence="2" id="KW-0217">Developmental protein</keyword>